<feature type="transmembrane region" description="Helical" evidence="1">
    <location>
        <begin position="28"/>
        <end position="46"/>
    </location>
</feature>
<accession>A0ABS1SNI7</accession>
<protein>
    <submittedName>
        <fullName evidence="2">Uncharacterized protein</fullName>
    </submittedName>
</protein>
<dbReference type="Proteomes" id="UP001646141">
    <property type="component" value="Unassembled WGS sequence"/>
</dbReference>
<dbReference type="EMBL" id="QYAD01000002">
    <property type="protein sequence ID" value="MBL3689745.1"/>
    <property type="molecule type" value="Genomic_DNA"/>
</dbReference>
<keyword evidence="3" id="KW-1185">Reference proteome</keyword>
<organism evidence="2 3">
    <name type="scientific">Leucobacter chromiireducens subsp. chromiireducens</name>
    <dbReference type="NCBI Taxonomy" id="660067"/>
    <lineage>
        <taxon>Bacteria</taxon>
        <taxon>Bacillati</taxon>
        <taxon>Actinomycetota</taxon>
        <taxon>Actinomycetes</taxon>
        <taxon>Micrococcales</taxon>
        <taxon>Microbacteriaceae</taxon>
        <taxon>Leucobacter</taxon>
    </lineage>
</organism>
<dbReference type="RefSeq" id="WP_202381757.1">
    <property type="nucleotide sequence ID" value="NZ_BAAAMA010000002.1"/>
</dbReference>
<evidence type="ECO:0000313" key="2">
    <source>
        <dbReference type="EMBL" id="MBL3689745.1"/>
    </source>
</evidence>
<keyword evidence="1" id="KW-0472">Membrane</keyword>
<keyword evidence="1" id="KW-1133">Transmembrane helix</keyword>
<feature type="transmembrane region" description="Helical" evidence="1">
    <location>
        <begin position="66"/>
        <end position="87"/>
    </location>
</feature>
<evidence type="ECO:0000313" key="3">
    <source>
        <dbReference type="Proteomes" id="UP001646141"/>
    </source>
</evidence>
<comment type="caution">
    <text evidence="2">The sequence shown here is derived from an EMBL/GenBank/DDBJ whole genome shotgun (WGS) entry which is preliminary data.</text>
</comment>
<evidence type="ECO:0000256" key="1">
    <source>
        <dbReference type="SAM" id="Phobius"/>
    </source>
</evidence>
<feature type="transmembrane region" description="Helical" evidence="1">
    <location>
        <begin position="99"/>
        <end position="120"/>
    </location>
</feature>
<reference evidence="2 3" key="1">
    <citation type="submission" date="2018-09" db="EMBL/GenBank/DDBJ databases">
        <title>Comparative genomics of Leucobacter spp.</title>
        <authorList>
            <person name="Reis A.C."/>
            <person name="Kolvenbach B.A."/>
            <person name="Corvini P.F.X."/>
            <person name="Nunes O.C."/>
        </authorList>
    </citation>
    <scope>NUCLEOTIDE SEQUENCE [LARGE SCALE GENOMIC DNA]</scope>
    <source>
        <strain evidence="2 3">L-1</strain>
    </source>
</reference>
<keyword evidence="1" id="KW-0812">Transmembrane</keyword>
<gene>
    <name evidence="2" type="ORF">D3226_07195</name>
</gene>
<sequence>MSRKRPAAPTVPAGPEARRRVSIELWRLALPVLWFGLIAAISFIEAPLKFQAPGITIPLGLGIGRLVFAALNVAEGLVLLALTLLSFWPLATRISGVRFGIWAGLAAVYVAKITLVRPPLNARTDLVLEGADPGQSIWHYVYIGCDLATMILLALAAAGAAGALLPPRTAPGGAQSGRPRKR</sequence>
<name>A0ABS1SNI7_9MICO</name>
<proteinExistence type="predicted"/>
<feature type="transmembrane region" description="Helical" evidence="1">
    <location>
        <begin position="140"/>
        <end position="165"/>
    </location>
</feature>